<protein>
    <submittedName>
        <fullName evidence="2">Uncharacterized protein</fullName>
    </submittedName>
</protein>
<dbReference type="EMBL" id="VSRR010131746">
    <property type="protein sequence ID" value="MPD02510.1"/>
    <property type="molecule type" value="Genomic_DNA"/>
</dbReference>
<name>A0A5B7K677_PORTR</name>
<organism evidence="2 3">
    <name type="scientific">Portunus trituberculatus</name>
    <name type="common">Swimming crab</name>
    <name type="synonym">Neptunus trituberculatus</name>
    <dbReference type="NCBI Taxonomy" id="210409"/>
    <lineage>
        <taxon>Eukaryota</taxon>
        <taxon>Metazoa</taxon>
        <taxon>Ecdysozoa</taxon>
        <taxon>Arthropoda</taxon>
        <taxon>Crustacea</taxon>
        <taxon>Multicrustacea</taxon>
        <taxon>Malacostraca</taxon>
        <taxon>Eumalacostraca</taxon>
        <taxon>Eucarida</taxon>
        <taxon>Decapoda</taxon>
        <taxon>Pleocyemata</taxon>
        <taxon>Brachyura</taxon>
        <taxon>Eubrachyura</taxon>
        <taxon>Portunoidea</taxon>
        <taxon>Portunidae</taxon>
        <taxon>Portuninae</taxon>
        <taxon>Portunus</taxon>
    </lineage>
</organism>
<proteinExistence type="predicted"/>
<feature type="region of interest" description="Disordered" evidence="1">
    <location>
        <begin position="53"/>
        <end position="72"/>
    </location>
</feature>
<keyword evidence="3" id="KW-1185">Reference proteome</keyword>
<gene>
    <name evidence="2" type="ORF">E2C01_098099</name>
</gene>
<evidence type="ECO:0000256" key="1">
    <source>
        <dbReference type="SAM" id="MobiDB-lite"/>
    </source>
</evidence>
<comment type="caution">
    <text evidence="2">The sequence shown here is derived from an EMBL/GenBank/DDBJ whole genome shotgun (WGS) entry which is preliminary data.</text>
</comment>
<dbReference type="AlphaFoldDB" id="A0A5B7K677"/>
<feature type="region of interest" description="Disordered" evidence="1">
    <location>
        <begin position="1"/>
        <end position="35"/>
    </location>
</feature>
<sequence>MHTRATPRPCPIKRTGPYRCPGRREEQQPSLVHGLSAPPPLLTLAFCFLSLPRSPHDSPSTSQEQAIREHGS</sequence>
<evidence type="ECO:0000313" key="2">
    <source>
        <dbReference type="EMBL" id="MPD02510.1"/>
    </source>
</evidence>
<evidence type="ECO:0000313" key="3">
    <source>
        <dbReference type="Proteomes" id="UP000324222"/>
    </source>
</evidence>
<accession>A0A5B7K677</accession>
<reference evidence="2 3" key="1">
    <citation type="submission" date="2019-05" db="EMBL/GenBank/DDBJ databases">
        <title>Another draft genome of Portunus trituberculatus and its Hox gene families provides insights of decapod evolution.</title>
        <authorList>
            <person name="Jeong J.-H."/>
            <person name="Song I."/>
            <person name="Kim S."/>
            <person name="Choi T."/>
            <person name="Kim D."/>
            <person name="Ryu S."/>
            <person name="Kim W."/>
        </authorList>
    </citation>
    <scope>NUCLEOTIDE SEQUENCE [LARGE SCALE GENOMIC DNA]</scope>
    <source>
        <tissue evidence="2">Muscle</tissue>
    </source>
</reference>
<dbReference type="Proteomes" id="UP000324222">
    <property type="component" value="Unassembled WGS sequence"/>
</dbReference>